<evidence type="ECO:0000256" key="1">
    <source>
        <dbReference type="SAM" id="MobiDB-lite"/>
    </source>
</evidence>
<protein>
    <submittedName>
        <fullName evidence="2">Uncharacterized protein</fullName>
    </submittedName>
</protein>
<name>A0A4Y9YQR9_9AGAM</name>
<sequence length="209" mass="24434">MTTFLPPTGGRRPSADPPPAPRRRHISNVPKARKRSRSASPPRRSFLPSIKAQLDEKYQEQAIIIEEAKEFIRRTEEQKRDREAAEEFARLYRVYEQTVDGIAQGMKALKDIDARTQQKNEERVQMTEAYLQHMDEFGNVLSSWGQTNREVVQSQEGWKQRLDRNAQGTNEYIQLVGHIGRRTNAYGEGVRDYRRRARRSMEDSRHSHQ</sequence>
<organism evidence="2 3">
    <name type="scientific">Dentipellis fragilis</name>
    <dbReference type="NCBI Taxonomy" id="205917"/>
    <lineage>
        <taxon>Eukaryota</taxon>
        <taxon>Fungi</taxon>
        <taxon>Dikarya</taxon>
        <taxon>Basidiomycota</taxon>
        <taxon>Agaricomycotina</taxon>
        <taxon>Agaricomycetes</taxon>
        <taxon>Russulales</taxon>
        <taxon>Hericiaceae</taxon>
        <taxon>Dentipellis</taxon>
    </lineage>
</organism>
<evidence type="ECO:0000313" key="2">
    <source>
        <dbReference type="EMBL" id="TFY63389.1"/>
    </source>
</evidence>
<feature type="region of interest" description="Disordered" evidence="1">
    <location>
        <begin position="1"/>
        <end position="51"/>
    </location>
</feature>
<dbReference type="EMBL" id="SEOQ01000418">
    <property type="protein sequence ID" value="TFY63389.1"/>
    <property type="molecule type" value="Genomic_DNA"/>
</dbReference>
<evidence type="ECO:0000313" key="3">
    <source>
        <dbReference type="Proteomes" id="UP000298327"/>
    </source>
</evidence>
<keyword evidence="3" id="KW-1185">Reference proteome</keyword>
<comment type="caution">
    <text evidence="2">The sequence shown here is derived from an EMBL/GenBank/DDBJ whole genome shotgun (WGS) entry which is preliminary data.</text>
</comment>
<accession>A0A4Y9YQR9</accession>
<gene>
    <name evidence="2" type="ORF">EVG20_g6337</name>
</gene>
<feature type="compositionally biased region" description="Basic residues" evidence="1">
    <location>
        <begin position="21"/>
        <end position="37"/>
    </location>
</feature>
<proteinExistence type="predicted"/>
<dbReference type="AlphaFoldDB" id="A0A4Y9YQR9"/>
<dbReference type="Proteomes" id="UP000298327">
    <property type="component" value="Unassembled WGS sequence"/>
</dbReference>
<reference evidence="2 3" key="1">
    <citation type="submission" date="2019-02" db="EMBL/GenBank/DDBJ databases">
        <title>Genome sequencing of the rare red list fungi Dentipellis fragilis.</title>
        <authorList>
            <person name="Buettner E."/>
            <person name="Kellner H."/>
        </authorList>
    </citation>
    <scope>NUCLEOTIDE SEQUENCE [LARGE SCALE GENOMIC DNA]</scope>
    <source>
        <strain evidence="2 3">DSM 105465</strain>
    </source>
</reference>
<dbReference type="OrthoDB" id="10603124at2759"/>